<proteinExistence type="predicted"/>
<dbReference type="InterPro" id="IPR011044">
    <property type="entry name" value="Quino_amine_DH_bsu"/>
</dbReference>
<protein>
    <recommendedName>
        <fullName evidence="3">Bulb-type lectin domain-containing protein</fullName>
    </recommendedName>
</protein>
<dbReference type="PROSITE" id="PS50927">
    <property type="entry name" value="BULB_LECTIN"/>
    <property type="match status" value="1"/>
</dbReference>
<dbReference type="InterPro" id="IPR015915">
    <property type="entry name" value="Kelch-typ_b-propeller"/>
</dbReference>
<dbReference type="SUPFAM" id="SSF50969">
    <property type="entry name" value="YVTN repeat-like/Quinoprotein amine dehydrogenase"/>
    <property type="match status" value="1"/>
</dbReference>
<dbReference type="InterPro" id="IPR001480">
    <property type="entry name" value="Bulb-type_lectin_dom"/>
</dbReference>
<evidence type="ECO:0000313" key="5">
    <source>
        <dbReference type="Proteomes" id="UP001611383"/>
    </source>
</evidence>
<dbReference type="SMART" id="SM00612">
    <property type="entry name" value="Kelch"/>
    <property type="match status" value="6"/>
</dbReference>
<accession>A0ABY9XB29</accession>
<dbReference type="Proteomes" id="UP001611383">
    <property type="component" value="Chromosome"/>
</dbReference>
<keyword evidence="1" id="KW-0880">Kelch repeat</keyword>
<keyword evidence="5" id="KW-1185">Reference proteome</keyword>
<dbReference type="InterPro" id="IPR006652">
    <property type="entry name" value="Kelch_1"/>
</dbReference>
<keyword evidence="2" id="KW-0677">Repeat</keyword>
<dbReference type="InterPro" id="IPR037293">
    <property type="entry name" value="Gal_Oxidase_central_sf"/>
</dbReference>
<dbReference type="EMBL" id="CP043494">
    <property type="protein sequence ID" value="WNG52611.1"/>
    <property type="molecule type" value="Genomic_DNA"/>
</dbReference>
<name>A0ABY9XB29_9BACT</name>
<dbReference type="Gene3D" id="2.130.10.80">
    <property type="entry name" value="Galactose oxidase/kelch, beta-propeller"/>
    <property type="match status" value="4"/>
</dbReference>
<organism evidence="4 5">
    <name type="scientific">Archangium minus</name>
    <dbReference type="NCBI Taxonomy" id="83450"/>
    <lineage>
        <taxon>Bacteria</taxon>
        <taxon>Pseudomonadati</taxon>
        <taxon>Myxococcota</taxon>
        <taxon>Myxococcia</taxon>
        <taxon>Myxococcales</taxon>
        <taxon>Cystobacterineae</taxon>
        <taxon>Archangiaceae</taxon>
        <taxon>Archangium</taxon>
    </lineage>
</organism>
<dbReference type="SUPFAM" id="SSF117281">
    <property type="entry name" value="Kelch motif"/>
    <property type="match status" value="1"/>
</dbReference>
<evidence type="ECO:0000256" key="1">
    <source>
        <dbReference type="ARBA" id="ARBA00022441"/>
    </source>
</evidence>
<evidence type="ECO:0000313" key="4">
    <source>
        <dbReference type="EMBL" id="WNG52611.1"/>
    </source>
</evidence>
<reference evidence="4 5" key="1">
    <citation type="submission" date="2019-08" db="EMBL/GenBank/DDBJ databases">
        <title>Archangium and Cystobacter genomes.</title>
        <authorList>
            <person name="Chen I.-C.K."/>
            <person name="Wielgoss S."/>
        </authorList>
    </citation>
    <scope>NUCLEOTIDE SEQUENCE [LARGE SCALE GENOMIC DNA]</scope>
    <source>
        <strain evidence="4 5">Cbm 6</strain>
    </source>
</reference>
<evidence type="ECO:0000259" key="3">
    <source>
        <dbReference type="PROSITE" id="PS50927"/>
    </source>
</evidence>
<evidence type="ECO:0000256" key="2">
    <source>
        <dbReference type="ARBA" id="ARBA00022737"/>
    </source>
</evidence>
<dbReference type="PANTHER" id="PTHR24412">
    <property type="entry name" value="KELCH PROTEIN"/>
    <property type="match status" value="1"/>
</dbReference>
<sequence>MRLAIALPTAAPGDISRIAVTVLGDDMAPRSTDLVLTDGIWGGILGDLPAGTRRTFEAQAFTASSTLRYRGRAEDVTITAGATGSMTLTLHDVSGPPPFTNEAPIIDSLVASSAIVAPNGTLTLTASAHDPNVGDTVSYAWTAPRGIFSAPTQTSTTWTASTLRGPVSLSLTLRDSRGAALTVSVTVKVSTGSETEPSWTSTGDMHGARYTHVATLLANGRVLVSGGNIHNTAVSWAEVYDPATGRWNLTASMASARQWHTATLLPTGKVLVAGGSNDSDYVLGAELYDPATGTWSPTGLMSAHRTRHTATLLPSGKVLVTGGASGGVLASAELYDPTTGKWTPTGSMSKPRHSHCATLLANGKVLITGGNEYSYWSTLEAEVYDPATGTWSPTGSMSTSRSAHTATLLPSGKVLVTGGDGGGAGLTAEVYDPATGTWSPTGSMALTRSEHVATLLPSGKVLVTGGSSTTGGAERTEVYDPALGTWRFTLSMTERRYRHSATLLSTGEVLVAGGLGLRDYLATAEVYDPAMGP</sequence>
<dbReference type="Pfam" id="PF24681">
    <property type="entry name" value="Kelch_KLHDC2_KLHL20_DRC7"/>
    <property type="match status" value="1"/>
</dbReference>
<dbReference type="CDD" id="cd00146">
    <property type="entry name" value="PKD"/>
    <property type="match status" value="1"/>
</dbReference>
<feature type="domain" description="Bulb-type lectin" evidence="3">
    <location>
        <begin position="100"/>
        <end position="237"/>
    </location>
</feature>
<dbReference type="PANTHER" id="PTHR24412:SF497">
    <property type="entry name" value="KELCH-LIKE PROTEIN 18"/>
    <property type="match status" value="1"/>
</dbReference>
<gene>
    <name evidence="4" type="ORF">F0U60_27200</name>
</gene>